<dbReference type="SUPFAM" id="SSF48592">
    <property type="entry name" value="GroEL equatorial domain-like"/>
    <property type="match status" value="1"/>
</dbReference>
<comment type="similarity">
    <text evidence="1 6 7">Belongs to the chaperonin (HSP60) family.</text>
</comment>
<dbReference type="EC" id="5.6.1.7" evidence="6"/>
<feature type="binding site" evidence="6">
    <location>
        <begin position="479"/>
        <end position="481"/>
    </location>
    <ligand>
        <name>ATP</name>
        <dbReference type="ChEBI" id="CHEBI:30616"/>
    </ligand>
</feature>
<dbReference type="NCBIfam" id="NF009489">
    <property type="entry name" value="PRK12851.1"/>
    <property type="match status" value="1"/>
</dbReference>
<comment type="function">
    <text evidence="6 8">Together with its co-chaperonin GroES, plays an essential role in assisting protein folding. The GroEL-GroES system forms a nano-cage that allows encapsulation of the non-native substrate proteins and provides a physical environment optimized to promote and accelerate protein folding.</text>
</comment>
<dbReference type="EMBL" id="JAJIRN010000004">
    <property type="protein sequence ID" value="MCV2368399.1"/>
    <property type="molecule type" value="Genomic_DNA"/>
</dbReference>
<feature type="binding site" evidence="6">
    <location>
        <position position="51"/>
    </location>
    <ligand>
        <name>ATP</name>
        <dbReference type="ChEBI" id="CHEBI:30616"/>
    </ligand>
</feature>
<evidence type="ECO:0000256" key="6">
    <source>
        <dbReference type="HAMAP-Rule" id="MF_00600"/>
    </source>
</evidence>
<evidence type="ECO:0000256" key="5">
    <source>
        <dbReference type="ARBA" id="ARBA00023235"/>
    </source>
</evidence>
<dbReference type="PROSITE" id="PS00296">
    <property type="entry name" value="CHAPERONINS_CPN60"/>
    <property type="match status" value="1"/>
</dbReference>
<keyword evidence="2 6" id="KW-0547">Nucleotide-binding</keyword>
<comment type="caution">
    <text evidence="10">The sequence shown here is derived from an EMBL/GenBank/DDBJ whole genome shotgun (WGS) entry which is preliminary data.</text>
</comment>
<dbReference type="RefSeq" id="WP_263571000.1">
    <property type="nucleotide sequence ID" value="NZ_JAJIRN010000004.1"/>
</dbReference>
<comment type="subcellular location">
    <subcellularLocation>
        <location evidence="6">Cytoplasm</location>
    </subcellularLocation>
</comment>
<keyword evidence="4 6" id="KW-0143">Chaperone</keyword>
<keyword evidence="9" id="KW-0175">Coiled coil</keyword>
<evidence type="ECO:0000256" key="9">
    <source>
        <dbReference type="SAM" id="Coils"/>
    </source>
</evidence>
<organism evidence="10 11">
    <name type="scientific">Roseateles oligotrophus</name>
    <dbReference type="NCBI Taxonomy" id="1769250"/>
    <lineage>
        <taxon>Bacteria</taxon>
        <taxon>Pseudomonadati</taxon>
        <taxon>Pseudomonadota</taxon>
        <taxon>Betaproteobacteria</taxon>
        <taxon>Burkholderiales</taxon>
        <taxon>Sphaerotilaceae</taxon>
        <taxon>Roseateles</taxon>
    </lineage>
</organism>
<evidence type="ECO:0000256" key="3">
    <source>
        <dbReference type="ARBA" id="ARBA00022840"/>
    </source>
</evidence>
<dbReference type="HAMAP" id="MF_00600">
    <property type="entry name" value="CH60"/>
    <property type="match status" value="1"/>
</dbReference>
<evidence type="ECO:0000256" key="8">
    <source>
        <dbReference type="RuleBase" id="RU000419"/>
    </source>
</evidence>
<dbReference type="SUPFAM" id="SSF52029">
    <property type="entry name" value="GroEL apical domain-like"/>
    <property type="match status" value="1"/>
</dbReference>
<dbReference type="PANTHER" id="PTHR45633">
    <property type="entry name" value="60 KDA HEAT SHOCK PROTEIN, MITOCHONDRIAL"/>
    <property type="match status" value="1"/>
</dbReference>
<dbReference type="InterPro" id="IPR027409">
    <property type="entry name" value="GroEL-like_apical_dom_sf"/>
</dbReference>
<comment type="subunit">
    <text evidence="6 8">Forms a cylinder of 14 subunits composed of two heptameric rings stacked back-to-back. Interacts with the co-chaperonin GroES.</text>
</comment>
<dbReference type="Proteomes" id="UP001209701">
    <property type="component" value="Unassembled WGS sequence"/>
</dbReference>
<dbReference type="PRINTS" id="PR00298">
    <property type="entry name" value="CHAPERONIN60"/>
</dbReference>
<feature type="binding site" evidence="6">
    <location>
        <position position="495"/>
    </location>
    <ligand>
        <name>ATP</name>
        <dbReference type="ChEBI" id="CHEBI:30616"/>
    </ligand>
</feature>
<dbReference type="Pfam" id="PF00118">
    <property type="entry name" value="Cpn60_TCP1"/>
    <property type="match status" value="1"/>
</dbReference>
<evidence type="ECO:0000256" key="1">
    <source>
        <dbReference type="ARBA" id="ARBA00006607"/>
    </source>
</evidence>
<evidence type="ECO:0000256" key="2">
    <source>
        <dbReference type="ARBA" id="ARBA00022741"/>
    </source>
</evidence>
<dbReference type="InterPro" id="IPR002423">
    <property type="entry name" value="Cpn60/GroEL/TCP-1"/>
</dbReference>
<dbReference type="Gene3D" id="3.50.7.10">
    <property type="entry name" value="GroEL"/>
    <property type="match status" value="1"/>
</dbReference>
<dbReference type="NCBIfam" id="NF000592">
    <property type="entry name" value="PRK00013.1"/>
    <property type="match status" value="1"/>
</dbReference>
<evidence type="ECO:0000313" key="10">
    <source>
        <dbReference type="EMBL" id="MCV2368399.1"/>
    </source>
</evidence>
<feature type="binding site" evidence="6">
    <location>
        <position position="415"/>
    </location>
    <ligand>
        <name>ATP</name>
        <dbReference type="ChEBI" id="CHEBI:30616"/>
    </ligand>
</feature>
<dbReference type="Gene3D" id="3.30.260.10">
    <property type="entry name" value="TCP-1-like chaperonin intermediate domain"/>
    <property type="match status" value="1"/>
</dbReference>
<dbReference type="SUPFAM" id="SSF54849">
    <property type="entry name" value="GroEL-intermediate domain like"/>
    <property type="match status" value="1"/>
</dbReference>
<feature type="coiled-coil region" evidence="9">
    <location>
        <begin position="339"/>
        <end position="366"/>
    </location>
</feature>
<accession>A0ABT2YEC2</accession>
<evidence type="ECO:0000313" key="11">
    <source>
        <dbReference type="Proteomes" id="UP001209701"/>
    </source>
</evidence>
<keyword evidence="3 6" id="KW-0067">ATP-binding</keyword>
<dbReference type="Gene3D" id="1.10.560.10">
    <property type="entry name" value="GroEL-like equatorial domain"/>
    <property type="match status" value="1"/>
</dbReference>
<sequence length="550" mass="57336">MAAKDVIFGGEARARMVEGVNILANAVKVTLGPKGRNVVLERSYGAPTVTKDGVSVAKEVELKDKLQNMGAQMVKEVASKTSDNAGDGTTTATVLAQAIVREGMKYVAAGMNPMDLKRGIDKAVAALVVELKKASKATTTSKEIAQVGSISANSDESIGKIIADAMDKVGKEGVITVEDGKSLDNELDVVEGMQFDRGYLSPYFINNPEKQAALLDNPFVLLYDKKISNIRDLLPTLEQVAKSGRPLLIIAEDVEGEALATLVVNTIRGILKVVAVKAPGFGDRRKAMLEDIAILTGGKVIAEEVGLTLEKVTLADLGQAKRVEVGKENTTIIDGLGAAADIEARVKQVRIQIEEATSDYDREKLQERVAKLAGGVALIKVGAATEVEMKEKKARVEDALHATRAAVEEGIVAGGGVALLRAKQAAGTIVGANADQDAGIKLVLKAIEAPLREIVYNAGGEASVVVNAVLAGSGNYGFNAANDSYGDMIEMGILDPTKVTRTALQNAASVASLMLTTECMIAESAKEEAPAGGGMGGGMGGMGGMGDMGM</sequence>
<dbReference type="CDD" id="cd03344">
    <property type="entry name" value="GroEL"/>
    <property type="match status" value="1"/>
</dbReference>
<proteinExistence type="inferred from homology"/>
<keyword evidence="6" id="KW-0963">Cytoplasm</keyword>
<evidence type="ECO:0000256" key="7">
    <source>
        <dbReference type="RuleBase" id="RU000418"/>
    </source>
</evidence>
<gene>
    <name evidence="6 10" type="primary">groL</name>
    <name evidence="6" type="synonym">groEL</name>
    <name evidence="10" type="ORF">LNV07_09860</name>
</gene>
<dbReference type="InterPro" id="IPR018370">
    <property type="entry name" value="Chaperonin_Cpn60_CS"/>
</dbReference>
<dbReference type="InterPro" id="IPR027413">
    <property type="entry name" value="GROEL-like_equatorial_sf"/>
</dbReference>
<keyword evidence="5 6" id="KW-0413">Isomerase</keyword>
<evidence type="ECO:0000256" key="4">
    <source>
        <dbReference type="ARBA" id="ARBA00023186"/>
    </source>
</evidence>
<name>A0ABT2YEC2_9BURK</name>
<keyword evidence="11" id="KW-1185">Reference proteome</keyword>
<feature type="binding site" evidence="6">
    <location>
        <begin position="30"/>
        <end position="33"/>
    </location>
    <ligand>
        <name>ATP</name>
        <dbReference type="ChEBI" id="CHEBI:30616"/>
    </ligand>
</feature>
<dbReference type="InterPro" id="IPR001844">
    <property type="entry name" value="Cpn60/GroEL"/>
</dbReference>
<protein>
    <recommendedName>
        <fullName evidence="6">Chaperonin GroEL</fullName>
        <ecNumber evidence="6">5.6.1.7</ecNumber>
    </recommendedName>
    <alternativeName>
        <fullName evidence="6">60 kDa chaperonin</fullName>
    </alternativeName>
    <alternativeName>
        <fullName evidence="6">Chaperonin-60</fullName>
        <shortName evidence="6">Cpn60</shortName>
    </alternativeName>
</protein>
<dbReference type="NCBIfam" id="NF009487">
    <property type="entry name" value="PRK12849.1"/>
    <property type="match status" value="1"/>
</dbReference>
<dbReference type="NCBIfam" id="NF009488">
    <property type="entry name" value="PRK12850.1"/>
    <property type="match status" value="1"/>
</dbReference>
<feature type="binding site" evidence="6">
    <location>
        <begin position="87"/>
        <end position="91"/>
    </location>
    <ligand>
        <name>ATP</name>
        <dbReference type="ChEBI" id="CHEBI:30616"/>
    </ligand>
</feature>
<reference evidence="10 11" key="1">
    <citation type="submission" date="2021-11" db="EMBL/GenBank/DDBJ databases">
        <authorList>
            <person name="Liang Q."/>
            <person name="Mou H."/>
            <person name="Liu Z."/>
        </authorList>
    </citation>
    <scope>NUCLEOTIDE SEQUENCE [LARGE SCALE GENOMIC DNA]</scope>
    <source>
        <strain evidence="10 11">CHU3</strain>
    </source>
</reference>
<dbReference type="InterPro" id="IPR027410">
    <property type="entry name" value="TCP-1-like_intermed_sf"/>
</dbReference>
<dbReference type="NCBIfam" id="TIGR02348">
    <property type="entry name" value="GroEL"/>
    <property type="match status" value="1"/>
</dbReference>